<gene>
    <name evidence="3" type="ORF">GE300_20400</name>
</gene>
<comment type="caution">
    <text evidence="3">The sequence shown here is derived from an EMBL/GenBank/DDBJ whole genome shotgun (WGS) entry which is preliminary data.</text>
</comment>
<feature type="transmembrane region" description="Helical" evidence="1">
    <location>
        <begin position="61"/>
        <end position="78"/>
    </location>
</feature>
<proteinExistence type="predicted"/>
<protein>
    <recommendedName>
        <fullName evidence="2">GTA TIM-barrel-like domain-containing protein</fullName>
    </recommendedName>
</protein>
<reference evidence="3 4" key="1">
    <citation type="submission" date="2019-10" db="EMBL/GenBank/DDBJ databases">
        <title>Cognatihalovulum marinum gen. nov. sp. nov., a new member of the family Rhodobacteraceae isolated from deep seawater of the Northwest Indian Ocean.</title>
        <authorList>
            <person name="Ruan C."/>
            <person name="Wang J."/>
            <person name="Zheng X."/>
            <person name="Song L."/>
            <person name="Zhu Y."/>
            <person name="Huang Y."/>
            <person name="Lu Z."/>
            <person name="Du W."/>
            <person name="Huang L."/>
            <person name="Dai X."/>
        </authorList>
    </citation>
    <scope>NUCLEOTIDE SEQUENCE [LARGE SCALE GENOMIC DNA]</scope>
    <source>
        <strain evidence="3 4">2CG4</strain>
    </source>
</reference>
<sequence>MRKRAPRGWTDFRYKDLRAWWSNPHYNRPGGVESGTPTAWAPQSKPVWFTGIAASPWMRLALRYGAIVLAVLLFLLSLRRSGERAGRLAERLETTEKANDVQRQMLEAAARRPRDRNELAERLREGRF</sequence>
<dbReference type="InterPro" id="IPR025195">
    <property type="entry name" value="GTA_TIM_dom"/>
</dbReference>
<dbReference type="Pfam" id="PF13547">
    <property type="entry name" value="GTA_TIM"/>
    <property type="match status" value="1"/>
</dbReference>
<keyword evidence="1" id="KW-0812">Transmembrane</keyword>
<accession>A0A6L5Z7J8</accession>
<keyword evidence="1" id="KW-0472">Membrane</keyword>
<dbReference type="EMBL" id="WIND01000029">
    <property type="protein sequence ID" value="MSU91922.1"/>
    <property type="molecule type" value="Genomic_DNA"/>
</dbReference>
<keyword evidence="1" id="KW-1133">Transmembrane helix</keyword>
<keyword evidence="4" id="KW-1185">Reference proteome</keyword>
<evidence type="ECO:0000313" key="3">
    <source>
        <dbReference type="EMBL" id="MSU91922.1"/>
    </source>
</evidence>
<dbReference type="AlphaFoldDB" id="A0A6L5Z7J8"/>
<dbReference type="Proteomes" id="UP000474957">
    <property type="component" value="Unassembled WGS sequence"/>
</dbReference>
<name>A0A6L5Z7J8_9RHOB</name>
<evidence type="ECO:0000313" key="4">
    <source>
        <dbReference type="Proteomes" id="UP000474957"/>
    </source>
</evidence>
<organism evidence="3 4">
    <name type="scientific">Halovulum marinum</name>
    <dbReference type="NCBI Taxonomy" id="2662447"/>
    <lineage>
        <taxon>Bacteria</taxon>
        <taxon>Pseudomonadati</taxon>
        <taxon>Pseudomonadota</taxon>
        <taxon>Alphaproteobacteria</taxon>
        <taxon>Rhodobacterales</taxon>
        <taxon>Paracoccaceae</taxon>
        <taxon>Halovulum</taxon>
    </lineage>
</organism>
<evidence type="ECO:0000259" key="2">
    <source>
        <dbReference type="Pfam" id="PF13547"/>
    </source>
</evidence>
<feature type="domain" description="GTA TIM-barrel-like" evidence="2">
    <location>
        <begin position="12"/>
        <end position="53"/>
    </location>
</feature>
<evidence type="ECO:0000256" key="1">
    <source>
        <dbReference type="SAM" id="Phobius"/>
    </source>
</evidence>